<dbReference type="Proteomes" id="UP000509441">
    <property type="component" value="Chromosome"/>
</dbReference>
<reference evidence="2 3" key="1">
    <citation type="submission" date="2018-02" db="EMBL/GenBank/DDBJ databases">
        <title>Complete genome of Nitrosopumilus oxyclinae HCE1.</title>
        <authorList>
            <person name="Qin W."/>
            <person name="Zheng Y."/>
            <person name="Stahl D.A."/>
        </authorList>
    </citation>
    <scope>NUCLEOTIDE SEQUENCE [LARGE SCALE GENOMIC DNA]</scope>
    <source>
        <strain evidence="2 3">HCE1</strain>
    </source>
</reference>
<keyword evidence="3" id="KW-1185">Reference proteome</keyword>
<organism evidence="2 3">
    <name type="scientific">Nitrosopumilus oxyclinae</name>
    <dbReference type="NCBI Taxonomy" id="1959104"/>
    <lineage>
        <taxon>Archaea</taxon>
        <taxon>Nitrososphaerota</taxon>
        <taxon>Nitrososphaeria</taxon>
        <taxon>Nitrosopumilales</taxon>
        <taxon>Nitrosopumilaceae</taxon>
        <taxon>Nitrosopumilus</taxon>
    </lineage>
</organism>
<dbReference type="EMBL" id="CP026994">
    <property type="protein sequence ID" value="QLH04456.1"/>
    <property type="molecule type" value="Genomic_DNA"/>
</dbReference>
<dbReference type="RefSeq" id="WP_179363348.1">
    <property type="nucleotide sequence ID" value="NZ_CP026994.1"/>
</dbReference>
<evidence type="ECO:0000313" key="3">
    <source>
        <dbReference type="Proteomes" id="UP000509441"/>
    </source>
</evidence>
<dbReference type="KEGG" id="nox:C5F49_03335"/>
<evidence type="ECO:0000313" key="2">
    <source>
        <dbReference type="EMBL" id="QLH04456.1"/>
    </source>
</evidence>
<accession>A0A7D5QZ36</accession>
<name>A0A7D5QZ36_9ARCH</name>
<feature type="coiled-coil region" evidence="1">
    <location>
        <begin position="121"/>
        <end position="184"/>
    </location>
</feature>
<dbReference type="GeneID" id="56060960"/>
<gene>
    <name evidence="2" type="ORF">C5F49_03335</name>
</gene>
<proteinExistence type="predicted"/>
<sequence length="194" mass="21501">MNKKTTTLTITTITLATILLTSGFGLSSVHAQLSKNNTTEIKLVTSSSLGNHSVIFQVCANDYTMRAPEVILTSDSQVKSVKLNKEIAANTCKVTSTTIKAFDKNSIQLKKVDKSKINLMISDAEKRLTNIKSKISDKNTQLEEAYMAFQSLSSSAKPANMKKINDVTAELVDLRKDLQDARTEYYRLLYVLRG</sequence>
<dbReference type="AlphaFoldDB" id="A0A7D5QZ36"/>
<keyword evidence="1" id="KW-0175">Coiled coil</keyword>
<dbReference type="OrthoDB" id="379922at2157"/>
<protein>
    <submittedName>
        <fullName evidence="2">Uncharacterized protein</fullName>
    </submittedName>
</protein>
<evidence type="ECO:0000256" key="1">
    <source>
        <dbReference type="SAM" id="Coils"/>
    </source>
</evidence>